<reference evidence="5" key="1">
    <citation type="submission" date="2022-04" db="EMBL/GenBank/DDBJ databases">
        <title>Whole genome sequence of Sphaerotilus sp. FB-5.</title>
        <authorList>
            <person name="Takeda M."/>
            <person name="Narihara S."/>
            <person name="Akimoto M."/>
            <person name="Akimoto R."/>
            <person name="Nishiyashiki S."/>
            <person name="Murakami T."/>
        </authorList>
    </citation>
    <scope>NUCLEOTIDE SEQUENCE</scope>
    <source>
        <strain evidence="5">FB-5</strain>
    </source>
</reference>
<dbReference type="InterPro" id="IPR053156">
    <property type="entry name" value="T6SS_TssM-like"/>
</dbReference>
<dbReference type="InterPro" id="IPR025743">
    <property type="entry name" value="TssM1_N"/>
</dbReference>
<protein>
    <recommendedName>
        <fullName evidence="7">Type VI secretion system protein ImpL</fullName>
    </recommendedName>
</protein>
<dbReference type="InterPro" id="IPR010623">
    <property type="entry name" value="IcmF_C"/>
</dbReference>
<dbReference type="SUPFAM" id="SSF52540">
    <property type="entry name" value="P-loop containing nucleoside triphosphate hydrolases"/>
    <property type="match status" value="1"/>
</dbReference>
<keyword evidence="1" id="KW-0812">Transmembrane</keyword>
<dbReference type="NCBIfam" id="TIGR03348">
    <property type="entry name" value="VI_IcmF"/>
    <property type="match status" value="1"/>
</dbReference>
<dbReference type="CDD" id="cd00882">
    <property type="entry name" value="Ras_like_GTPase"/>
    <property type="match status" value="1"/>
</dbReference>
<dbReference type="Pfam" id="PF14331">
    <property type="entry name" value="IcmF-related_N"/>
    <property type="match status" value="1"/>
</dbReference>
<keyword evidence="6" id="KW-1185">Reference proteome</keyword>
<keyword evidence="1" id="KW-1133">Transmembrane helix</keyword>
<dbReference type="InterPro" id="IPR009612">
    <property type="entry name" value="IcmF-rel"/>
</dbReference>
<feature type="domain" description="IcmF-related" evidence="3">
    <location>
        <begin position="537"/>
        <end position="841"/>
    </location>
</feature>
<evidence type="ECO:0000259" key="4">
    <source>
        <dbReference type="Pfam" id="PF14331"/>
    </source>
</evidence>
<dbReference type="Gene3D" id="3.40.50.300">
    <property type="entry name" value="P-loop containing nucleotide triphosphate hydrolases"/>
    <property type="match status" value="1"/>
</dbReference>
<evidence type="ECO:0000259" key="3">
    <source>
        <dbReference type="Pfam" id="PF06761"/>
    </source>
</evidence>
<proteinExistence type="predicted"/>
<feature type="transmembrane region" description="Helical" evidence="1">
    <location>
        <begin position="45"/>
        <end position="65"/>
    </location>
</feature>
<gene>
    <name evidence="5" type="ORF">CATMQ487_18450</name>
</gene>
<dbReference type="Proteomes" id="UP001057498">
    <property type="component" value="Chromosome"/>
</dbReference>
<dbReference type="PANTHER" id="PTHR36153:SF1">
    <property type="entry name" value="TYPE VI SECRETION SYSTEM COMPONENT TSSM1"/>
    <property type="match status" value="1"/>
</dbReference>
<dbReference type="Pfam" id="PF06744">
    <property type="entry name" value="IcmF_C"/>
    <property type="match status" value="1"/>
</dbReference>
<feature type="transmembrane region" description="Helical" evidence="1">
    <location>
        <begin position="477"/>
        <end position="497"/>
    </location>
</feature>
<keyword evidence="1" id="KW-0472">Membrane</keyword>
<feature type="domain" description="Type VI secretion system IcmF C-terminal" evidence="2">
    <location>
        <begin position="1091"/>
        <end position="1195"/>
    </location>
</feature>
<dbReference type="InterPro" id="IPR027417">
    <property type="entry name" value="P-loop_NTPase"/>
</dbReference>
<name>A0ABN6PNL4_9BURK</name>
<dbReference type="InterPro" id="IPR017731">
    <property type="entry name" value="TssM1-like"/>
</dbReference>
<dbReference type="PANTHER" id="PTHR36153">
    <property type="entry name" value="INNER MEMBRANE PROTEIN-RELATED"/>
    <property type="match status" value="1"/>
</dbReference>
<accession>A0ABN6PNL4</accession>
<dbReference type="RefSeq" id="WP_251972961.1">
    <property type="nucleotide sequence ID" value="NZ_AP025730.1"/>
</dbReference>
<organism evidence="5 6">
    <name type="scientific">Sphaerotilus microaerophilus</name>
    <dbReference type="NCBI Taxonomy" id="2914710"/>
    <lineage>
        <taxon>Bacteria</taxon>
        <taxon>Pseudomonadati</taxon>
        <taxon>Pseudomonadota</taxon>
        <taxon>Betaproteobacteria</taxon>
        <taxon>Burkholderiales</taxon>
        <taxon>Sphaerotilaceae</taxon>
        <taxon>Sphaerotilus</taxon>
    </lineage>
</organism>
<sequence length="1214" mass="132327">MIRKLLGWIFSRWTLAVLGLLALSLVIAWIGPAVAVGTARPFERATVRWTCIGLLWLLVLGGLLWQHWRAGRRNQAVVDQLLAAPAAGAATPAESADLAAVRQRFEKAMLTLRRARFEGPAVGGSGAAAVGKKGWPAWRDRLAGRFGQLGGRYLYELPWYLIIGAPGSGKTTALRNAGLHFPLGDALGQERVRGVGGTRDCDWWFTSQAVLIDTAGRFTTQDSDAARDRDTWSGFLGLLGRARARQPVNGVLVTVSAQDLLARSLAEREEQATRVRQRLHELHEQLGIRFPIYLLVTKTDLLPGFTDYFATLDKDSRATPWGVTFRLGPDGETAAGSLDGLPGELQALTQRLQAGLIDRLQAEPDAPRRQRMYGFPLQFSALQELLLPYVRQVFAPSPFEAQPFLRGVYFVSGTQEGSPIDRLLGSIARSWQLDRAVLPPLQSSGRSYFLERLLGEVVFAEAGLAGTQRRWERRRNLLLGVGYALLALLSVGALAAWTVSWSNNRRYVDEVRARVEQVRQLVQTTPNRATPDLLPLLPALAATRELAQAGRSEGEVPPGLGFGLFQGPKLDAASRTVYERMLVDAVLPRLALRIEEQLRQRADAPELQYESLKAYLMLHDPQHFDAKALGELVRADWEAALPRSVGTAEREQLRQHLAALLALGPAVSPLPQDQAMVNETRARLVALPLPQRVYNRLRQQGVGANAPDFVIAKAGGTAASLVFVRRSGEPLAKGVAGLFTRAGHQEVSARLDAVARELAEEQGWVLGIAAPAAAAADVRQIADNARRLYLNEYASTWEAFIADVRLRPAQGMSDLVQLTRVLSGPDNPMGTLLKAVVRETTLAEPDDPGSRKAALTDKVREVTQAVKEGIASVAGDQAVPGALQGQPPLEKTLVDDRFALLRRYVQAPPGGGKAPMDESIALLAEAQLYMAAADLALRGGGQPPPSDVPLRLKNEGGRATAPASGLLNELAARSANLFGELLREQLSREVRSAVGDFCTQAVAGRYPLNPRASADVRPADFGELFGPGGRMDRVFQEKLAAQVDTSARPVWRFRNKDLGEDAGTLRQFQRAQVIRETFFAAGGNLPAMRLEFKPVEMDARITQFVLDVDGQVVRYAHGPQIPAAVQWPGPRGSNQIRLQLSPPGPSGNGIGIDGPWALHRLFDRMQVEAGRGSERLRVTFDLDGRKAVFEVTASSVRNPLRLRELAEFGCPQGL</sequence>
<dbReference type="EMBL" id="AP025730">
    <property type="protein sequence ID" value="BDI04875.1"/>
    <property type="molecule type" value="Genomic_DNA"/>
</dbReference>
<feature type="domain" description="Type VI secretion system component TssM1 N-terminal" evidence="4">
    <location>
        <begin position="226"/>
        <end position="485"/>
    </location>
</feature>
<dbReference type="Pfam" id="PF06761">
    <property type="entry name" value="IcmF-related"/>
    <property type="match status" value="1"/>
</dbReference>
<evidence type="ECO:0008006" key="7">
    <source>
        <dbReference type="Google" id="ProtNLM"/>
    </source>
</evidence>
<evidence type="ECO:0000313" key="5">
    <source>
        <dbReference type="EMBL" id="BDI04875.1"/>
    </source>
</evidence>
<evidence type="ECO:0000259" key="2">
    <source>
        <dbReference type="Pfam" id="PF06744"/>
    </source>
</evidence>
<evidence type="ECO:0000256" key="1">
    <source>
        <dbReference type="SAM" id="Phobius"/>
    </source>
</evidence>
<evidence type="ECO:0000313" key="6">
    <source>
        <dbReference type="Proteomes" id="UP001057498"/>
    </source>
</evidence>